<dbReference type="Proteomes" id="UP000691718">
    <property type="component" value="Unassembled WGS sequence"/>
</dbReference>
<reference evidence="2" key="1">
    <citation type="submission" date="2021-04" db="EMBL/GenBank/DDBJ databases">
        <authorList>
            <person name="Tunstrom K."/>
        </authorList>
    </citation>
    <scope>NUCLEOTIDE SEQUENCE</scope>
</reference>
<comment type="caution">
    <text evidence="2">The sequence shown here is derived from an EMBL/GenBank/DDBJ whole genome shotgun (WGS) entry which is preliminary data.</text>
</comment>
<evidence type="ECO:0000313" key="3">
    <source>
        <dbReference type="Proteomes" id="UP000691718"/>
    </source>
</evidence>
<evidence type="ECO:0000313" key="2">
    <source>
        <dbReference type="EMBL" id="CAG4971112.1"/>
    </source>
</evidence>
<dbReference type="EMBL" id="CAJQZP010000596">
    <property type="protein sequence ID" value="CAG4971112.1"/>
    <property type="molecule type" value="Genomic_DNA"/>
</dbReference>
<organism evidence="2 3">
    <name type="scientific">Parnassius apollo</name>
    <name type="common">Apollo butterfly</name>
    <name type="synonym">Papilio apollo</name>
    <dbReference type="NCBI Taxonomy" id="110799"/>
    <lineage>
        <taxon>Eukaryota</taxon>
        <taxon>Metazoa</taxon>
        <taxon>Ecdysozoa</taxon>
        <taxon>Arthropoda</taxon>
        <taxon>Hexapoda</taxon>
        <taxon>Insecta</taxon>
        <taxon>Pterygota</taxon>
        <taxon>Neoptera</taxon>
        <taxon>Endopterygota</taxon>
        <taxon>Lepidoptera</taxon>
        <taxon>Glossata</taxon>
        <taxon>Ditrysia</taxon>
        <taxon>Papilionoidea</taxon>
        <taxon>Papilionidae</taxon>
        <taxon>Parnassiinae</taxon>
        <taxon>Parnassini</taxon>
        <taxon>Parnassius</taxon>
        <taxon>Parnassius</taxon>
    </lineage>
</organism>
<protein>
    <submittedName>
        <fullName evidence="2">(apollo) hypothetical protein</fullName>
    </submittedName>
</protein>
<accession>A0A8S3WNM1</accession>
<gene>
    <name evidence="2" type="ORF">PAPOLLO_LOCUS8378</name>
</gene>
<evidence type="ECO:0000256" key="1">
    <source>
        <dbReference type="SAM" id="MobiDB-lite"/>
    </source>
</evidence>
<sequence>MKTGDEPLPSTKQPWGDSDTSNITSKTEQKPEVTSATPETMGSPVTIETTVTIETPVTIHANGLKTTDTNRATQAKKKYRLITMF</sequence>
<proteinExistence type="predicted"/>
<dbReference type="AlphaFoldDB" id="A0A8S3WNM1"/>
<feature type="region of interest" description="Disordered" evidence="1">
    <location>
        <begin position="1"/>
        <end position="45"/>
    </location>
</feature>
<feature type="compositionally biased region" description="Polar residues" evidence="1">
    <location>
        <begin position="10"/>
        <end position="40"/>
    </location>
</feature>
<keyword evidence="3" id="KW-1185">Reference proteome</keyword>
<name>A0A8S3WNM1_PARAO</name>